<dbReference type="RefSeq" id="WP_226512727.1">
    <property type="nucleotide sequence ID" value="NZ_JAKJLQ010000001.1"/>
</dbReference>
<keyword evidence="2" id="KW-1185">Reference proteome</keyword>
<evidence type="ECO:0000313" key="2">
    <source>
        <dbReference type="Proteomes" id="UP001152308"/>
    </source>
</evidence>
<reference evidence="1" key="2">
    <citation type="submission" date="2022-01" db="EMBL/GenBank/DDBJ databases">
        <authorList>
            <person name="Sanchez-Suarez J."/>
            <person name="Villamil L."/>
            <person name="Diaz L.E."/>
        </authorList>
    </citation>
    <scope>NUCLEOTIDE SEQUENCE</scope>
    <source>
        <strain evidence="1">EUFUS-Z928</strain>
    </source>
</reference>
<gene>
    <name evidence="1" type="ORF">L2299_02435</name>
</gene>
<sequence length="199" mass="20870">MADTTVHSLPDNGALEPVSPLQHWSARFAELAPAVLLRPTSVAQTVIRPTEPAAAEQLDLPGACRMTRDGDTTVVWLGPDEYLAYAAGIAPHEFAAAMADRAQGGAYVADASGQRTRLVVGGPHAETILAHGCAIDLSPRSFGPDDVAQTLLAQAAVIVHRVPDGFALLVRNSYADYLAAWLVDAATEYAIVPAPSPLP</sequence>
<dbReference type="InterPro" id="IPR027266">
    <property type="entry name" value="TrmE/GcvT-like"/>
</dbReference>
<proteinExistence type="predicted"/>
<organism evidence="1 2">
    <name type="scientific">Gordonia hongkongensis</name>
    <dbReference type="NCBI Taxonomy" id="1701090"/>
    <lineage>
        <taxon>Bacteria</taxon>
        <taxon>Bacillati</taxon>
        <taxon>Actinomycetota</taxon>
        <taxon>Actinomycetes</taxon>
        <taxon>Mycobacteriales</taxon>
        <taxon>Gordoniaceae</taxon>
        <taxon>Gordonia</taxon>
    </lineage>
</organism>
<dbReference type="SUPFAM" id="SSF103025">
    <property type="entry name" value="Folate-binding domain"/>
    <property type="match status" value="1"/>
</dbReference>
<evidence type="ECO:0000313" key="1">
    <source>
        <dbReference type="EMBL" id="MDF6099902.1"/>
    </source>
</evidence>
<comment type="caution">
    <text evidence="1">The sequence shown here is derived from an EMBL/GenBank/DDBJ whole genome shotgun (WGS) entry which is preliminary data.</text>
</comment>
<dbReference type="EMBL" id="JAKJLQ010000001">
    <property type="protein sequence ID" value="MDF6099902.1"/>
    <property type="molecule type" value="Genomic_DNA"/>
</dbReference>
<dbReference type="Proteomes" id="UP001152308">
    <property type="component" value="Unassembled WGS sequence"/>
</dbReference>
<dbReference type="Gene3D" id="3.30.70.1520">
    <property type="entry name" value="Heterotetrameric sarcosine oxidase"/>
    <property type="match status" value="1"/>
</dbReference>
<protein>
    <submittedName>
        <fullName evidence="1">Sarcosine oxidase subunit gamma</fullName>
    </submittedName>
</protein>
<reference evidence="1" key="1">
    <citation type="journal article" date="2022" name="Data Brief">
        <title>Draft genome sequence data of Gordonia hongkongensis strain EUFUS-Z928 isolated from the octocoral Eunicea fusca.</title>
        <authorList>
            <person name="Sanchez-Suarez J."/>
            <person name="Diaz L."/>
            <person name="Melo-Bolivar J."/>
            <person name="Villamil L."/>
        </authorList>
    </citation>
    <scope>NUCLEOTIDE SEQUENCE</scope>
    <source>
        <strain evidence="1">EUFUS-Z928</strain>
    </source>
</reference>
<dbReference type="Pfam" id="PF04268">
    <property type="entry name" value="SoxG"/>
    <property type="match status" value="1"/>
</dbReference>
<dbReference type="Gene3D" id="3.30.1360.120">
    <property type="entry name" value="Probable tRNA modification gtpase trme, domain 1"/>
    <property type="match status" value="1"/>
</dbReference>
<dbReference type="InterPro" id="IPR007375">
    <property type="entry name" value="SoxG"/>
</dbReference>
<name>A0ABT6BPG5_9ACTN</name>
<accession>A0ABT6BPG5</accession>